<dbReference type="AlphaFoldDB" id="A0AA41PZ98"/>
<protein>
    <recommendedName>
        <fullName evidence="4">Hemerythrin HHE cation binding domain-containing protein</fullName>
    </recommendedName>
</protein>
<evidence type="ECO:0000313" key="2">
    <source>
        <dbReference type="EMBL" id="MCF2527202.1"/>
    </source>
</evidence>
<proteinExistence type="predicted"/>
<name>A0AA41PZ98_9ACTN</name>
<evidence type="ECO:0000313" key="3">
    <source>
        <dbReference type="Proteomes" id="UP001165378"/>
    </source>
</evidence>
<dbReference type="PANTHER" id="PTHR35585:SF1">
    <property type="entry name" value="HHE DOMAIN PROTEIN (AFU_ORTHOLOGUE AFUA_4G00730)"/>
    <property type="match status" value="1"/>
</dbReference>
<evidence type="ECO:0000256" key="1">
    <source>
        <dbReference type="SAM" id="MobiDB-lite"/>
    </source>
</evidence>
<dbReference type="EMBL" id="JAKFHA010000003">
    <property type="protein sequence ID" value="MCF2527202.1"/>
    <property type="molecule type" value="Genomic_DNA"/>
</dbReference>
<gene>
    <name evidence="2" type="ORF">LZ495_08235</name>
</gene>
<comment type="caution">
    <text evidence="2">The sequence shown here is derived from an EMBL/GenBank/DDBJ whole genome shotgun (WGS) entry which is preliminary data.</text>
</comment>
<evidence type="ECO:0008006" key="4">
    <source>
        <dbReference type="Google" id="ProtNLM"/>
    </source>
</evidence>
<feature type="compositionally biased region" description="Basic and acidic residues" evidence="1">
    <location>
        <begin position="110"/>
        <end position="125"/>
    </location>
</feature>
<dbReference type="PANTHER" id="PTHR35585">
    <property type="entry name" value="HHE DOMAIN PROTEIN (AFU_ORTHOLOGUE AFUA_4G00730)"/>
    <property type="match status" value="1"/>
</dbReference>
<feature type="region of interest" description="Disordered" evidence="1">
    <location>
        <begin position="95"/>
        <end position="125"/>
    </location>
</feature>
<organism evidence="2 3">
    <name type="scientific">Yinghuangia soli</name>
    <dbReference type="NCBI Taxonomy" id="2908204"/>
    <lineage>
        <taxon>Bacteria</taxon>
        <taxon>Bacillati</taxon>
        <taxon>Actinomycetota</taxon>
        <taxon>Actinomycetes</taxon>
        <taxon>Kitasatosporales</taxon>
        <taxon>Streptomycetaceae</taxon>
        <taxon>Yinghuangia</taxon>
    </lineage>
</organism>
<dbReference type="RefSeq" id="WP_235051512.1">
    <property type="nucleotide sequence ID" value="NZ_JAKFHA010000003.1"/>
</dbReference>
<accession>A0AA41PZ98</accession>
<keyword evidence="3" id="KW-1185">Reference proteome</keyword>
<reference evidence="2" key="1">
    <citation type="submission" date="2022-01" db="EMBL/GenBank/DDBJ databases">
        <title>Genome-Based Taxonomic Classification of the Phylum Actinobacteria.</title>
        <authorList>
            <person name="Gao Y."/>
        </authorList>
    </citation>
    <scope>NUCLEOTIDE SEQUENCE</scope>
    <source>
        <strain evidence="2">KLBMP 8922</strain>
    </source>
</reference>
<sequence length="125" mass="14029">MAVHARAEARFLRPAVRRRIPEGQALAARELGGQDRIDHLLRDLARRSPDDARFDALLSQLVVDAQDHVTGQEARLFPSLADAADTDELRILARRLRRSRPRGPAGGRVARPDPDPADRLMRRTD</sequence>
<dbReference type="Proteomes" id="UP001165378">
    <property type="component" value="Unassembled WGS sequence"/>
</dbReference>